<organism evidence="3">
    <name type="scientific">Metarhizium acridum (strain CQMa 102)</name>
    <dbReference type="NCBI Taxonomy" id="655827"/>
    <lineage>
        <taxon>Eukaryota</taxon>
        <taxon>Fungi</taxon>
        <taxon>Dikarya</taxon>
        <taxon>Ascomycota</taxon>
        <taxon>Pezizomycotina</taxon>
        <taxon>Sordariomycetes</taxon>
        <taxon>Hypocreomycetidae</taxon>
        <taxon>Hypocreales</taxon>
        <taxon>Clavicipitaceae</taxon>
        <taxon>Metarhizium</taxon>
    </lineage>
</organism>
<dbReference type="OrthoDB" id="4938943at2759"/>
<dbReference type="EMBL" id="GL698471">
    <property type="protein sequence ID" value="EFY93251.1"/>
    <property type="molecule type" value="Genomic_DNA"/>
</dbReference>
<evidence type="ECO:0000256" key="1">
    <source>
        <dbReference type="SAM" id="SignalP"/>
    </source>
</evidence>
<gene>
    <name evidence="2" type="ORF">MAC_00489</name>
</gene>
<dbReference type="KEGG" id="maw:19244800"/>
<keyword evidence="3" id="KW-1185">Reference proteome</keyword>
<feature type="chain" id="PRO_5003237734" evidence="1">
    <location>
        <begin position="20"/>
        <end position="222"/>
    </location>
</feature>
<accession>E9DS91</accession>
<reference evidence="2 3" key="1">
    <citation type="journal article" date="2011" name="PLoS Genet.">
        <title>Genome sequencing and comparative transcriptomics of the model entomopathogenic fungi Metarhizium anisopliae and M. acridum.</title>
        <authorList>
            <person name="Gao Q."/>
            <person name="Jin K."/>
            <person name="Ying S.H."/>
            <person name="Zhang Y."/>
            <person name="Xiao G."/>
            <person name="Shang Y."/>
            <person name="Duan Z."/>
            <person name="Hu X."/>
            <person name="Xie X.Q."/>
            <person name="Zhou G."/>
            <person name="Peng G."/>
            <person name="Luo Z."/>
            <person name="Huang W."/>
            <person name="Wang B."/>
            <person name="Fang W."/>
            <person name="Wang S."/>
            <person name="Zhong Y."/>
            <person name="Ma L.J."/>
            <person name="St Leger R.J."/>
            <person name="Zhao G.P."/>
            <person name="Pei Y."/>
            <person name="Feng M.G."/>
            <person name="Xia Y."/>
            <person name="Wang C."/>
        </authorList>
    </citation>
    <scope>NUCLEOTIDE SEQUENCE [LARGE SCALE GENOMIC DNA]</scope>
    <source>
        <strain evidence="2 3">CQMa 102</strain>
    </source>
</reference>
<feature type="signal peptide" evidence="1">
    <location>
        <begin position="1"/>
        <end position="19"/>
    </location>
</feature>
<name>E9DS91_METAQ</name>
<dbReference type="eggNOG" id="ENOG502TGZI">
    <property type="taxonomic scope" value="Eukaryota"/>
</dbReference>
<evidence type="ECO:0000313" key="2">
    <source>
        <dbReference type="EMBL" id="EFY93251.1"/>
    </source>
</evidence>
<keyword evidence="1" id="KW-0732">Signal</keyword>
<dbReference type="Proteomes" id="UP000002499">
    <property type="component" value="Unassembled WGS sequence"/>
</dbReference>
<evidence type="ECO:0000313" key="3">
    <source>
        <dbReference type="Proteomes" id="UP000002499"/>
    </source>
</evidence>
<dbReference type="AlphaFoldDB" id="E9DS91"/>
<sequence>MHSSVCLVLLTCLYGTSFAAPINAGSLTDGVEHLPSTNPALPIVVDPEQGGLPDGVKRAATRSLFDGVAEGVTKGLPIPGGVGGLADAGSLTKAVPGFGKRDATDDVTGSVTSLTKGLTGAVEGTDIAGVAGQRRDGTVGSHNDITDNVPIIGQNLDPTDIAESLGHLGDVTGVGADSVVGKQKRDTTSGLTGALPVGSAGGIAKPVTDIVGALNGLDGIAR</sequence>
<proteinExistence type="predicted"/>
<dbReference type="GeneID" id="19244800"/>
<dbReference type="InParanoid" id="E9DS91"/>
<protein>
    <submittedName>
        <fullName evidence="2">Uncharacterized protein</fullName>
    </submittedName>
</protein>
<dbReference type="HOGENOM" id="CLU_1230201_0_0_1"/>